<dbReference type="Gene3D" id="1.10.10.10">
    <property type="entry name" value="Winged helix-like DNA-binding domain superfamily/Winged helix DNA-binding domain"/>
    <property type="match status" value="1"/>
</dbReference>
<reference evidence="5" key="2">
    <citation type="journal article" date="2015" name="Data Brief">
        <title>Shoot transcriptome of the giant reed, Arundo donax.</title>
        <authorList>
            <person name="Barrero R.A."/>
            <person name="Guerrero F.D."/>
            <person name="Moolhuijzen P."/>
            <person name="Goolsby J.A."/>
            <person name="Tidwell J."/>
            <person name="Bellgard S.E."/>
            <person name="Bellgard M.I."/>
        </authorList>
    </citation>
    <scope>NUCLEOTIDE SEQUENCE</scope>
    <source>
        <tissue evidence="5">Shoot tissue taken approximately 20 cm above the soil surface</tissue>
    </source>
</reference>
<keyword evidence="3" id="KW-0653">Protein transport</keyword>
<dbReference type="EMBL" id="GBRH01203413">
    <property type="protein sequence ID" value="JAD94482.1"/>
    <property type="molecule type" value="Transcribed_RNA"/>
</dbReference>
<proteinExistence type="inferred from homology"/>
<organism evidence="5">
    <name type="scientific">Arundo donax</name>
    <name type="common">Giant reed</name>
    <name type="synonym">Donax arundinaceus</name>
    <dbReference type="NCBI Taxonomy" id="35708"/>
    <lineage>
        <taxon>Eukaryota</taxon>
        <taxon>Viridiplantae</taxon>
        <taxon>Streptophyta</taxon>
        <taxon>Embryophyta</taxon>
        <taxon>Tracheophyta</taxon>
        <taxon>Spermatophyta</taxon>
        <taxon>Magnoliopsida</taxon>
        <taxon>Liliopsida</taxon>
        <taxon>Poales</taxon>
        <taxon>Poaceae</taxon>
        <taxon>PACMAD clade</taxon>
        <taxon>Arundinoideae</taxon>
        <taxon>Arundineae</taxon>
        <taxon>Arundo</taxon>
    </lineage>
</organism>
<evidence type="ECO:0000256" key="2">
    <source>
        <dbReference type="ARBA" id="ARBA00022448"/>
    </source>
</evidence>
<dbReference type="GO" id="GO:0016236">
    <property type="term" value="P:macroautophagy"/>
    <property type="evidence" value="ECO:0007669"/>
    <property type="project" value="UniProtKB-ARBA"/>
</dbReference>
<dbReference type="GO" id="GO:0005198">
    <property type="term" value="F:structural molecule activity"/>
    <property type="evidence" value="ECO:0007669"/>
    <property type="project" value="TreeGrafter"/>
</dbReference>
<reference evidence="5" key="1">
    <citation type="submission" date="2014-09" db="EMBL/GenBank/DDBJ databases">
        <authorList>
            <person name="Magalhaes I.L.F."/>
            <person name="Oliveira U."/>
            <person name="Santos F.R."/>
            <person name="Vidigal T.H.D.A."/>
            <person name="Brescovit A.D."/>
            <person name="Santos A.J."/>
        </authorList>
    </citation>
    <scope>NUCLEOTIDE SEQUENCE</scope>
    <source>
        <tissue evidence="5">Shoot tissue taken approximately 20 cm above the soil surface</tissue>
    </source>
</reference>
<evidence type="ECO:0000313" key="5">
    <source>
        <dbReference type="EMBL" id="JAD94482.1"/>
    </source>
</evidence>
<dbReference type="PANTHER" id="PTHR13149">
    <property type="entry name" value="VACUOLAR PROTEIN SORTING-ASSOCIATED PROTEIN VPS25"/>
    <property type="match status" value="1"/>
</dbReference>
<comment type="similarity">
    <text evidence="1">Belongs to the VPS25 family.</text>
</comment>
<dbReference type="GO" id="GO:0000814">
    <property type="term" value="C:ESCRT II complex"/>
    <property type="evidence" value="ECO:0007669"/>
    <property type="project" value="InterPro"/>
</dbReference>
<dbReference type="InterPro" id="IPR036390">
    <property type="entry name" value="WH_DNA-bd_sf"/>
</dbReference>
<dbReference type="GO" id="GO:0042803">
    <property type="term" value="F:protein homodimerization activity"/>
    <property type="evidence" value="ECO:0007669"/>
    <property type="project" value="TreeGrafter"/>
</dbReference>
<dbReference type="FunFam" id="1.10.10.10:FF:000141">
    <property type="entry name" value="vacuolar protein-sorting-associated protein 25"/>
    <property type="match status" value="1"/>
</dbReference>
<dbReference type="InterPro" id="IPR008570">
    <property type="entry name" value="ESCRT-II_cplx_Vps25-sub"/>
</dbReference>
<keyword evidence="2" id="KW-0813">Transport</keyword>
<evidence type="ECO:0000256" key="1">
    <source>
        <dbReference type="ARBA" id="ARBA00009674"/>
    </source>
</evidence>
<dbReference type="PANTHER" id="PTHR13149:SF0">
    <property type="entry name" value="VACUOLAR PROTEIN-SORTING-ASSOCIATED PROTEIN 25"/>
    <property type="match status" value="1"/>
</dbReference>
<protein>
    <recommendedName>
        <fullName evidence="4">ESCRT-II complex subunit VPS25</fullName>
    </recommendedName>
</protein>
<dbReference type="Pfam" id="PF05871">
    <property type="entry name" value="ESCRT-II"/>
    <property type="match status" value="1"/>
</dbReference>
<dbReference type="AlphaFoldDB" id="A0A0A9EEM9"/>
<accession>A0A0A9EEM9</accession>
<sequence length="88" mass="9877">MDKGRKKCLILWLRIQDWACYILIFVKDNGLEVMTIEEIRSGIDTCGTELAGIDRGVLMRVLRVLEQKGKAAIFKGTSADDEGVKFSV</sequence>
<dbReference type="InterPro" id="IPR036388">
    <property type="entry name" value="WH-like_DNA-bd_sf"/>
</dbReference>
<dbReference type="GO" id="GO:0043328">
    <property type="term" value="P:protein transport to vacuole involved in ubiquitin-dependent protein catabolic process via the multivesicular body sorting pathway"/>
    <property type="evidence" value="ECO:0007669"/>
    <property type="project" value="TreeGrafter"/>
</dbReference>
<dbReference type="SUPFAM" id="SSF46785">
    <property type="entry name" value="Winged helix' DNA-binding domain"/>
    <property type="match status" value="1"/>
</dbReference>
<evidence type="ECO:0000256" key="3">
    <source>
        <dbReference type="ARBA" id="ARBA00022927"/>
    </source>
</evidence>
<evidence type="ECO:0000256" key="4">
    <source>
        <dbReference type="ARBA" id="ARBA00030094"/>
    </source>
</evidence>
<name>A0A0A9EEM9_ARUDO</name>